<comment type="caution">
    <text evidence="3">The sequence shown here is derived from an EMBL/GenBank/DDBJ whole genome shotgun (WGS) entry which is preliminary data.</text>
</comment>
<proteinExistence type="predicted"/>
<evidence type="ECO:0000313" key="4">
    <source>
        <dbReference type="Proteomes" id="UP000199681"/>
    </source>
</evidence>
<accession>A0A1I3B2M8</accession>
<dbReference type="EMBL" id="SOFE01000022">
    <property type="protein sequence ID" value="TFB83504.1"/>
    <property type="molecule type" value="Genomic_DNA"/>
</dbReference>
<evidence type="ECO:0000313" key="5">
    <source>
        <dbReference type="Proteomes" id="UP000297963"/>
    </source>
</evidence>
<sequence>MRQVPVIALTGHLGAGKTTVLNHLLRAPDARLGVVINDFGVLNVDAGLAIGQIDEVAGICGGCVCCLPDAGGLDAALDALTQPRLRLDAVIVEASGVAEPSALARLIRYSGVANVRPGGLVDIVDAVEHFKTIDTGVLALARYSAASLIVINKTDRIPPPEREAAVARIVNRIRQRNPWARIISTAQGRLDPALVFDAALEPAPDGELSFAALLGSGPVRDLHPHPHADAVTVTALAPVDAGRLVDLLEHPPDGVYRLKGAVTVGAGSRRRRISVNVVGRHIHIAPHPVGSGEDGLVAIGMHLIVASVHNRLESAVNPARSLSPNDGLRRLTRLRRLSI</sequence>
<dbReference type="Pfam" id="PF02492">
    <property type="entry name" value="cobW"/>
    <property type="match status" value="1"/>
</dbReference>
<evidence type="ECO:0000313" key="3">
    <source>
        <dbReference type="EMBL" id="TFB83504.1"/>
    </source>
</evidence>
<evidence type="ECO:0000313" key="2">
    <source>
        <dbReference type="EMBL" id="SFH56554.1"/>
    </source>
</evidence>
<dbReference type="GO" id="GO:0005737">
    <property type="term" value="C:cytoplasm"/>
    <property type="evidence" value="ECO:0007669"/>
    <property type="project" value="TreeGrafter"/>
</dbReference>
<feature type="domain" description="CobW C-terminal" evidence="1">
    <location>
        <begin position="228"/>
        <end position="316"/>
    </location>
</feature>
<evidence type="ECO:0000259" key="1">
    <source>
        <dbReference type="SMART" id="SM00833"/>
    </source>
</evidence>
<dbReference type="SUPFAM" id="SSF90002">
    <property type="entry name" value="Hypothetical protein YjiA, C-terminal domain"/>
    <property type="match status" value="1"/>
</dbReference>
<dbReference type="EMBL" id="FOPW01000008">
    <property type="protein sequence ID" value="SFH56554.1"/>
    <property type="molecule type" value="Genomic_DNA"/>
</dbReference>
<dbReference type="Proteomes" id="UP000297963">
    <property type="component" value="Unassembled WGS sequence"/>
</dbReference>
<reference evidence="3 5" key="2">
    <citation type="submission" date="2019-03" db="EMBL/GenBank/DDBJ databases">
        <title>Genomics of glacier-inhabiting Cryobacterium strains.</title>
        <authorList>
            <person name="Liu Q."/>
            <person name="Xin Y.-H."/>
        </authorList>
    </citation>
    <scope>NUCLEOTIDE SEQUENCE [LARGE SCALE GENOMIC DNA]</scope>
    <source>
        <strain evidence="3 5">Hh34</strain>
    </source>
</reference>
<name>A0A1I3B2M8_9MICO</name>
<dbReference type="Proteomes" id="UP000199681">
    <property type="component" value="Unassembled WGS sequence"/>
</dbReference>
<dbReference type="AlphaFoldDB" id="A0A1I3B2M8"/>
<dbReference type="SMART" id="SM00833">
    <property type="entry name" value="CobW_C"/>
    <property type="match status" value="1"/>
</dbReference>
<dbReference type="InterPro" id="IPR027417">
    <property type="entry name" value="P-loop_NTPase"/>
</dbReference>
<keyword evidence="4" id="KW-1185">Reference proteome</keyword>
<dbReference type="InterPro" id="IPR051316">
    <property type="entry name" value="Zinc-reg_GTPase_activator"/>
</dbReference>
<dbReference type="Pfam" id="PF07683">
    <property type="entry name" value="CobW_C"/>
    <property type="match status" value="1"/>
</dbReference>
<reference evidence="2 4" key="1">
    <citation type="submission" date="2016-10" db="EMBL/GenBank/DDBJ databases">
        <authorList>
            <person name="Varghese N."/>
            <person name="Submissions S."/>
        </authorList>
    </citation>
    <scope>NUCLEOTIDE SEQUENCE [LARGE SCALE GENOMIC DNA]</scope>
    <source>
        <strain evidence="2 4">GMCC 1.11211</strain>
    </source>
</reference>
<dbReference type="SUPFAM" id="SSF52540">
    <property type="entry name" value="P-loop containing nucleoside triphosphate hydrolases"/>
    <property type="match status" value="1"/>
</dbReference>
<dbReference type="RefSeq" id="WP_092449883.1">
    <property type="nucleotide sequence ID" value="NZ_BKAC01000007.1"/>
</dbReference>
<dbReference type="STRING" id="995038.SAMN05216274_10842"/>
<organism evidence="3 5">
    <name type="scientific">Cryobacterium levicorallinum</name>
    <dbReference type="NCBI Taxonomy" id="995038"/>
    <lineage>
        <taxon>Bacteria</taxon>
        <taxon>Bacillati</taxon>
        <taxon>Actinomycetota</taxon>
        <taxon>Actinomycetes</taxon>
        <taxon>Micrococcales</taxon>
        <taxon>Microbacteriaceae</taxon>
        <taxon>Cryobacterium</taxon>
    </lineage>
</organism>
<gene>
    <name evidence="3" type="ORF">E3O11_11850</name>
    <name evidence="2" type="ORF">SAMN05216274_10842</name>
</gene>
<dbReference type="Gene3D" id="3.40.50.300">
    <property type="entry name" value="P-loop containing nucleotide triphosphate hydrolases"/>
    <property type="match status" value="1"/>
</dbReference>
<dbReference type="PANTHER" id="PTHR13748">
    <property type="entry name" value="COBW-RELATED"/>
    <property type="match status" value="1"/>
</dbReference>
<dbReference type="PANTHER" id="PTHR13748:SF62">
    <property type="entry name" value="COBW DOMAIN-CONTAINING PROTEIN"/>
    <property type="match status" value="1"/>
</dbReference>
<protein>
    <submittedName>
        <fullName evidence="3">Cobalamin biosynthesis protein CobW</fullName>
    </submittedName>
    <submittedName>
        <fullName evidence="2">GTPase, G3E family</fullName>
    </submittedName>
</protein>
<dbReference type="InterPro" id="IPR003495">
    <property type="entry name" value="CobW/HypB/UreG_nucleotide-bd"/>
</dbReference>
<dbReference type="InterPro" id="IPR011629">
    <property type="entry name" value="CobW-like_C"/>
</dbReference>